<gene>
    <name evidence="2" type="ORF">CBR_g4759</name>
</gene>
<sequence>MSRLCFGAEDQEPSPAKVSDSFTKRDSLAWFIFETTSRLCFGAEDREPSLTKVSDSDRRLIQDGQFQW</sequence>
<accession>A0A388KIQ5</accession>
<evidence type="ECO:0000256" key="1">
    <source>
        <dbReference type="SAM" id="MobiDB-lite"/>
    </source>
</evidence>
<comment type="caution">
    <text evidence="2">The sequence shown here is derived from an EMBL/GenBank/DDBJ whole genome shotgun (WGS) entry which is preliminary data.</text>
</comment>
<feature type="region of interest" description="Disordered" evidence="1">
    <location>
        <begin position="1"/>
        <end position="20"/>
    </location>
</feature>
<evidence type="ECO:0000313" key="3">
    <source>
        <dbReference type="Proteomes" id="UP000265515"/>
    </source>
</evidence>
<keyword evidence="3" id="KW-1185">Reference proteome</keyword>
<proteinExistence type="predicted"/>
<protein>
    <submittedName>
        <fullName evidence="2">Uncharacterized protein</fullName>
    </submittedName>
</protein>
<dbReference type="Proteomes" id="UP000265515">
    <property type="component" value="Unassembled WGS sequence"/>
</dbReference>
<evidence type="ECO:0000313" key="2">
    <source>
        <dbReference type="EMBL" id="GBG69934.1"/>
    </source>
</evidence>
<name>A0A388KIQ5_CHABU</name>
<organism evidence="2 3">
    <name type="scientific">Chara braunii</name>
    <name type="common">Braun's stonewort</name>
    <dbReference type="NCBI Taxonomy" id="69332"/>
    <lineage>
        <taxon>Eukaryota</taxon>
        <taxon>Viridiplantae</taxon>
        <taxon>Streptophyta</taxon>
        <taxon>Charophyceae</taxon>
        <taxon>Charales</taxon>
        <taxon>Characeae</taxon>
        <taxon>Chara</taxon>
    </lineage>
</organism>
<dbReference type="Gramene" id="GBG69934">
    <property type="protein sequence ID" value="GBG69934"/>
    <property type="gene ID" value="CBR_g4759"/>
</dbReference>
<dbReference type="EMBL" id="BFEA01000122">
    <property type="protein sequence ID" value="GBG69934.1"/>
    <property type="molecule type" value="Genomic_DNA"/>
</dbReference>
<dbReference type="AlphaFoldDB" id="A0A388KIQ5"/>
<reference evidence="2 3" key="1">
    <citation type="journal article" date="2018" name="Cell">
        <title>The Chara Genome: Secondary Complexity and Implications for Plant Terrestrialization.</title>
        <authorList>
            <person name="Nishiyama T."/>
            <person name="Sakayama H."/>
            <person name="Vries J.D."/>
            <person name="Buschmann H."/>
            <person name="Saint-Marcoux D."/>
            <person name="Ullrich K.K."/>
            <person name="Haas F.B."/>
            <person name="Vanderstraeten L."/>
            <person name="Becker D."/>
            <person name="Lang D."/>
            <person name="Vosolsobe S."/>
            <person name="Rombauts S."/>
            <person name="Wilhelmsson P.K.I."/>
            <person name="Janitza P."/>
            <person name="Kern R."/>
            <person name="Heyl A."/>
            <person name="Rumpler F."/>
            <person name="Villalobos L.I.A.C."/>
            <person name="Clay J.M."/>
            <person name="Skokan R."/>
            <person name="Toyoda A."/>
            <person name="Suzuki Y."/>
            <person name="Kagoshima H."/>
            <person name="Schijlen E."/>
            <person name="Tajeshwar N."/>
            <person name="Catarino B."/>
            <person name="Hetherington A.J."/>
            <person name="Saltykova A."/>
            <person name="Bonnot C."/>
            <person name="Breuninger H."/>
            <person name="Symeonidi A."/>
            <person name="Radhakrishnan G.V."/>
            <person name="Van Nieuwerburgh F."/>
            <person name="Deforce D."/>
            <person name="Chang C."/>
            <person name="Karol K.G."/>
            <person name="Hedrich R."/>
            <person name="Ulvskov P."/>
            <person name="Glockner G."/>
            <person name="Delwiche C.F."/>
            <person name="Petrasek J."/>
            <person name="Van de Peer Y."/>
            <person name="Friml J."/>
            <person name="Beilby M."/>
            <person name="Dolan L."/>
            <person name="Kohara Y."/>
            <person name="Sugano S."/>
            <person name="Fujiyama A."/>
            <person name="Delaux P.-M."/>
            <person name="Quint M."/>
            <person name="TheiBen G."/>
            <person name="Hagemann M."/>
            <person name="Harholt J."/>
            <person name="Dunand C."/>
            <person name="Zachgo S."/>
            <person name="Langdale J."/>
            <person name="Maumus F."/>
            <person name="Straeten D.V.D."/>
            <person name="Gould S.B."/>
            <person name="Rensing S.A."/>
        </authorList>
    </citation>
    <scope>NUCLEOTIDE SEQUENCE [LARGE SCALE GENOMIC DNA]</scope>
    <source>
        <strain evidence="2 3">S276</strain>
    </source>
</reference>